<dbReference type="EMBL" id="DS985243">
    <property type="protein sequence ID" value="EDV27203.1"/>
    <property type="molecule type" value="Genomic_DNA"/>
</dbReference>
<dbReference type="OMA" id="YANPHND"/>
<dbReference type="Gene3D" id="3.40.390.10">
    <property type="entry name" value="Collagenase (Catalytic Domain)"/>
    <property type="match status" value="1"/>
</dbReference>
<dbReference type="eggNOG" id="KOG3714">
    <property type="taxonomic scope" value="Eukaryota"/>
</dbReference>
<dbReference type="PROSITE" id="PS51864">
    <property type="entry name" value="ASTACIN"/>
    <property type="match status" value="1"/>
</dbReference>
<dbReference type="GO" id="GO:0046872">
    <property type="term" value="F:metal ion binding"/>
    <property type="evidence" value="ECO:0007669"/>
    <property type="project" value="UniProtKB-KW"/>
</dbReference>
<dbReference type="InParanoid" id="B3RTC7"/>
<dbReference type="GO" id="GO:0005615">
    <property type="term" value="C:extracellular space"/>
    <property type="evidence" value="ECO:0000318"/>
    <property type="project" value="GO_Central"/>
</dbReference>
<dbReference type="GeneID" id="6751881"/>
<evidence type="ECO:0000256" key="2">
    <source>
        <dbReference type="RuleBase" id="RU361183"/>
    </source>
</evidence>
<evidence type="ECO:0000313" key="5">
    <source>
        <dbReference type="Proteomes" id="UP000009022"/>
    </source>
</evidence>
<protein>
    <recommendedName>
        <fullName evidence="2">Metalloendopeptidase</fullName>
        <ecNumber evidence="2">3.4.24.-</ecNumber>
    </recommendedName>
</protein>
<comment type="caution">
    <text evidence="1">Lacks conserved residue(s) required for the propagation of feature annotation.</text>
</comment>
<evidence type="ECO:0000313" key="4">
    <source>
        <dbReference type="EMBL" id="EDV27203.1"/>
    </source>
</evidence>
<sequence>GLHHTQSRLDRDNYINIDLSKVAPEYQHNFNTYANPHNDDFAVEYDYNSVMHYGRTDFSTDGTDVITPIIGTALIGQRLGMSYFDYVTINQMYGC</sequence>
<keyword evidence="5" id="KW-1185">Reference proteome</keyword>
<dbReference type="OrthoDB" id="291007at2759"/>
<dbReference type="SUPFAM" id="SSF55486">
    <property type="entry name" value="Metalloproteases ('zincins'), catalytic domain"/>
    <property type="match status" value="1"/>
</dbReference>
<dbReference type="EC" id="3.4.24.-" evidence="2"/>
<name>B3RTC7_TRIAD</name>
<dbReference type="AlphaFoldDB" id="B3RTC7"/>
<dbReference type="PhylomeDB" id="B3RTC7"/>
<evidence type="ECO:0000259" key="3">
    <source>
        <dbReference type="PROSITE" id="PS51864"/>
    </source>
</evidence>
<dbReference type="FunFam" id="3.40.390.10:FF:000151">
    <property type="match status" value="1"/>
</dbReference>
<proteinExistence type="predicted"/>
<dbReference type="InterPro" id="IPR024079">
    <property type="entry name" value="MetalloPept_cat_dom_sf"/>
</dbReference>
<dbReference type="RefSeq" id="XP_002111199.1">
    <property type="nucleotide sequence ID" value="XM_002111163.1"/>
</dbReference>
<dbReference type="HOGENOM" id="CLU_017286_4_1_1"/>
<keyword evidence="2" id="KW-0479">Metal-binding</keyword>
<dbReference type="PANTHER" id="PTHR10127">
    <property type="entry name" value="DISCOIDIN, CUB, EGF, LAMININ , AND ZINC METALLOPROTEASE DOMAIN CONTAINING"/>
    <property type="match status" value="1"/>
</dbReference>
<keyword evidence="2" id="KW-0482">Metalloprotease</keyword>
<dbReference type="InterPro" id="IPR001506">
    <property type="entry name" value="Peptidase_M12A"/>
</dbReference>
<dbReference type="Pfam" id="PF01400">
    <property type="entry name" value="Astacin"/>
    <property type="match status" value="1"/>
</dbReference>
<reference evidence="4 5" key="1">
    <citation type="journal article" date="2008" name="Nature">
        <title>The Trichoplax genome and the nature of placozoans.</title>
        <authorList>
            <person name="Srivastava M."/>
            <person name="Begovic E."/>
            <person name="Chapman J."/>
            <person name="Putnam N.H."/>
            <person name="Hellsten U."/>
            <person name="Kawashima T."/>
            <person name="Kuo A."/>
            <person name="Mitros T."/>
            <person name="Salamov A."/>
            <person name="Carpenter M.L."/>
            <person name="Signorovitch A.Y."/>
            <person name="Moreno M.A."/>
            <person name="Kamm K."/>
            <person name="Grimwood J."/>
            <person name="Schmutz J."/>
            <person name="Shapiro H."/>
            <person name="Grigoriev I.V."/>
            <person name="Buss L.W."/>
            <person name="Schierwater B."/>
            <person name="Dellaporta S.L."/>
            <person name="Rokhsar D.S."/>
        </authorList>
    </citation>
    <scope>NUCLEOTIDE SEQUENCE [LARGE SCALE GENOMIC DNA]</scope>
    <source>
        <strain evidence="4 5">Grell-BS-1999</strain>
    </source>
</reference>
<feature type="non-terminal residue" evidence="4">
    <location>
        <position position="1"/>
    </location>
</feature>
<dbReference type="GO" id="GO:0004222">
    <property type="term" value="F:metalloendopeptidase activity"/>
    <property type="evidence" value="ECO:0000318"/>
    <property type="project" value="GO_Central"/>
</dbReference>
<feature type="non-terminal residue" evidence="4">
    <location>
        <position position="95"/>
    </location>
</feature>
<comment type="cofactor">
    <cofactor evidence="2">
        <name>Zn(2+)</name>
        <dbReference type="ChEBI" id="CHEBI:29105"/>
    </cofactor>
    <text evidence="2">Binds 1 zinc ion per subunit.</text>
</comment>
<dbReference type="PANTHER" id="PTHR10127:SF856">
    <property type="entry name" value="METALLOENDOPEPTIDASE"/>
    <property type="match status" value="1"/>
</dbReference>
<organism evidence="4 5">
    <name type="scientific">Trichoplax adhaerens</name>
    <name type="common">Trichoplax reptans</name>
    <dbReference type="NCBI Taxonomy" id="10228"/>
    <lineage>
        <taxon>Eukaryota</taxon>
        <taxon>Metazoa</taxon>
        <taxon>Placozoa</taxon>
        <taxon>Uniplacotomia</taxon>
        <taxon>Trichoplacea</taxon>
        <taxon>Trichoplacidae</taxon>
        <taxon>Trichoplax</taxon>
    </lineage>
</organism>
<evidence type="ECO:0000256" key="1">
    <source>
        <dbReference type="PROSITE-ProRule" id="PRU01211"/>
    </source>
</evidence>
<dbReference type="Proteomes" id="UP000009022">
    <property type="component" value="Unassembled WGS sequence"/>
</dbReference>
<dbReference type="PRINTS" id="PR00480">
    <property type="entry name" value="ASTACIN"/>
</dbReference>
<keyword evidence="2" id="KW-0378">Hydrolase</keyword>
<dbReference type="KEGG" id="tad:TRIADDRAFT_8107"/>
<keyword evidence="2" id="KW-0862">Zinc</keyword>
<dbReference type="CTD" id="6751881"/>
<feature type="domain" description="Peptidase M12A" evidence="3">
    <location>
        <begin position="1"/>
        <end position="95"/>
    </location>
</feature>
<dbReference type="GO" id="GO:0006508">
    <property type="term" value="P:proteolysis"/>
    <property type="evidence" value="ECO:0007669"/>
    <property type="project" value="UniProtKB-KW"/>
</dbReference>
<accession>B3RTC7</accession>
<gene>
    <name evidence="4" type="ORF">TRIADDRAFT_8107</name>
</gene>
<keyword evidence="2" id="KW-0645">Protease</keyword>